<dbReference type="Pfam" id="PF00376">
    <property type="entry name" value="MerR"/>
    <property type="match status" value="1"/>
</dbReference>
<evidence type="ECO:0000313" key="8">
    <source>
        <dbReference type="Proteomes" id="UP000011666"/>
    </source>
</evidence>
<dbReference type="SUPFAM" id="SSF46955">
    <property type="entry name" value="Putative DNA-binding domain"/>
    <property type="match status" value="1"/>
</dbReference>
<evidence type="ECO:0000256" key="4">
    <source>
        <dbReference type="ARBA" id="ARBA00023163"/>
    </source>
</evidence>
<reference evidence="7 8" key="1">
    <citation type="submission" date="2013-01" db="EMBL/GenBank/DDBJ databases">
        <title>Whole genome shotgun sequence of Gordonia soli NBRC 108243.</title>
        <authorList>
            <person name="Isaki-Nakamura S."/>
            <person name="Hosoyama A."/>
            <person name="Tsuchikane K."/>
            <person name="Ando Y."/>
            <person name="Baba S."/>
            <person name="Ohji S."/>
            <person name="Hamada M."/>
            <person name="Tamura T."/>
            <person name="Yamazoe A."/>
            <person name="Yamazaki S."/>
            <person name="Fujita N."/>
        </authorList>
    </citation>
    <scope>NUCLEOTIDE SEQUENCE [LARGE SCALE GENOMIC DNA]</scope>
    <source>
        <strain evidence="7 8">NBRC 108243</strain>
    </source>
</reference>
<comment type="caution">
    <text evidence="7">The sequence shown here is derived from an EMBL/GenBank/DDBJ whole genome shotgun (WGS) entry which is preliminary data.</text>
</comment>
<feature type="compositionally biased region" description="Basic and acidic residues" evidence="5">
    <location>
        <begin position="170"/>
        <end position="184"/>
    </location>
</feature>
<evidence type="ECO:0000259" key="6">
    <source>
        <dbReference type="PROSITE" id="PS50937"/>
    </source>
</evidence>
<evidence type="ECO:0000256" key="5">
    <source>
        <dbReference type="SAM" id="MobiDB-lite"/>
    </source>
</evidence>
<evidence type="ECO:0000313" key="7">
    <source>
        <dbReference type="EMBL" id="GAC66923.1"/>
    </source>
</evidence>
<feature type="region of interest" description="Disordered" evidence="5">
    <location>
        <begin position="170"/>
        <end position="209"/>
    </location>
</feature>
<dbReference type="InterPro" id="IPR047057">
    <property type="entry name" value="MerR_fam"/>
</dbReference>
<dbReference type="STRING" id="1223545.GS4_05_01320"/>
<organism evidence="7 8">
    <name type="scientific">Gordonia soli NBRC 108243</name>
    <dbReference type="NCBI Taxonomy" id="1223545"/>
    <lineage>
        <taxon>Bacteria</taxon>
        <taxon>Bacillati</taxon>
        <taxon>Actinomycetota</taxon>
        <taxon>Actinomycetes</taxon>
        <taxon>Mycobacteriales</taxon>
        <taxon>Gordoniaceae</taxon>
        <taxon>Gordonia</taxon>
    </lineage>
</organism>
<dbReference type="PANTHER" id="PTHR30204">
    <property type="entry name" value="REDOX-CYCLING DRUG-SENSING TRANSCRIPTIONAL ACTIVATOR SOXR"/>
    <property type="match status" value="1"/>
</dbReference>
<name>M0QEB3_9ACTN</name>
<dbReference type="PROSITE" id="PS50937">
    <property type="entry name" value="HTH_MERR_2"/>
    <property type="match status" value="1"/>
</dbReference>
<dbReference type="GO" id="GO:0003700">
    <property type="term" value="F:DNA-binding transcription factor activity"/>
    <property type="evidence" value="ECO:0007669"/>
    <property type="project" value="InterPro"/>
</dbReference>
<dbReference type="Proteomes" id="UP000011666">
    <property type="component" value="Unassembled WGS sequence"/>
</dbReference>
<dbReference type="GO" id="GO:0003677">
    <property type="term" value="F:DNA binding"/>
    <property type="evidence" value="ECO:0007669"/>
    <property type="project" value="UniProtKB-KW"/>
</dbReference>
<keyword evidence="4" id="KW-0804">Transcription</keyword>
<accession>M0QEB3</accession>
<protein>
    <submittedName>
        <fullName evidence="7">Putative MerR family transcriptional regulator</fullName>
    </submittedName>
</protein>
<dbReference type="AlphaFoldDB" id="M0QEB3"/>
<evidence type="ECO:0000256" key="2">
    <source>
        <dbReference type="ARBA" id="ARBA00023015"/>
    </source>
</evidence>
<evidence type="ECO:0000256" key="1">
    <source>
        <dbReference type="ARBA" id="ARBA00022491"/>
    </source>
</evidence>
<dbReference type="InterPro" id="IPR009061">
    <property type="entry name" value="DNA-bd_dom_put_sf"/>
</dbReference>
<dbReference type="PANTHER" id="PTHR30204:SF69">
    <property type="entry name" value="MERR-FAMILY TRANSCRIPTIONAL REGULATOR"/>
    <property type="match status" value="1"/>
</dbReference>
<feature type="domain" description="HTH merR-type" evidence="6">
    <location>
        <begin position="23"/>
        <end position="67"/>
    </location>
</feature>
<dbReference type="Gene3D" id="1.10.1660.10">
    <property type="match status" value="1"/>
</dbReference>
<dbReference type="EMBL" id="BANX01000005">
    <property type="protein sequence ID" value="GAC66923.1"/>
    <property type="molecule type" value="Genomic_DNA"/>
</dbReference>
<keyword evidence="3" id="KW-0238">DNA-binding</keyword>
<gene>
    <name evidence="7" type="ORF">GS4_05_01320</name>
</gene>
<keyword evidence="1" id="KW-0678">Repressor</keyword>
<evidence type="ECO:0000256" key="3">
    <source>
        <dbReference type="ARBA" id="ARBA00023125"/>
    </source>
</evidence>
<keyword evidence="2" id="KW-0805">Transcription regulation</keyword>
<dbReference type="eggNOG" id="COG0789">
    <property type="taxonomic scope" value="Bacteria"/>
</dbReference>
<proteinExistence type="predicted"/>
<sequence>MSEILSLHVDVMSNELMTQQSATIGDAAALFGIAPSTVRWWERQGVLPDPSRSGGRRVYDATELRRIGLAYLCSVTGSMPLERTASVTVGNRHAQWQSVIRDHAAVIDATIEELLNARAYLVHLLLCTDDDMATNCPHLDDELRRHTPRGRIAESDLVAAAMFAGRQTDRLSTRDDMSGVRDEMGPGPDAPSCASCGSPVERSARGRPRKYCSQACRQRRYRQTVTSR</sequence>
<dbReference type="InterPro" id="IPR000551">
    <property type="entry name" value="MerR-type_HTH_dom"/>
</dbReference>
<keyword evidence="8" id="KW-1185">Reference proteome</keyword>